<reference evidence="1" key="1">
    <citation type="submission" date="2018-11" db="EMBL/GenBank/DDBJ databases">
        <authorList>
            <consortium name="Pathogen Informatics"/>
        </authorList>
    </citation>
    <scope>NUCLEOTIDE SEQUENCE</scope>
</reference>
<dbReference type="AlphaFoldDB" id="A0A3S5ANJ9"/>
<protein>
    <submittedName>
        <fullName evidence="1">Uncharacterized protein</fullName>
    </submittedName>
</protein>
<evidence type="ECO:0000313" key="1">
    <source>
        <dbReference type="EMBL" id="VEL41293.1"/>
    </source>
</evidence>
<evidence type="ECO:0000313" key="2">
    <source>
        <dbReference type="Proteomes" id="UP000784294"/>
    </source>
</evidence>
<comment type="caution">
    <text evidence="1">The sequence shown here is derived from an EMBL/GenBank/DDBJ whole genome shotgun (WGS) entry which is preliminary data.</text>
</comment>
<sequence>MRDWPEDSSCATLAWPAYAAHPLGWQPRSQVTPLASTVSFTCVADSRRGGVRSAARALRCVMGVDRRDGGGLTLRVAGPGCSRIEKRLDERSRGVGQSNNAQLSLAQQLRHVCLIYARFPWPQHTDRTV</sequence>
<proteinExistence type="predicted"/>
<dbReference type="Proteomes" id="UP000784294">
    <property type="component" value="Unassembled WGS sequence"/>
</dbReference>
<dbReference type="EMBL" id="CAAALY010268735">
    <property type="protein sequence ID" value="VEL41293.1"/>
    <property type="molecule type" value="Genomic_DNA"/>
</dbReference>
<name>A0A3S5ANJ9_9PLAT</name>
<accession>A0A3S5ANJ9</accession>
<keyword evidence="2" id="KW-1185">Reference proteome</keyword>
<gene>
    <name evidence="1" type="ORF">PXEA_LOCUS34733</name>
</gene>
<organism evidence="1 2">
    <name type="scientific">Protopolystoma xenopodis</name>
    <dbReference type="NCBI Taxonomy" id="117903"/>
    <lineage>
        <taxon>Eukaryota</taxon>
        <taxon>Metazoa</taxon>
        <taxon>Spiralia</taxon>
        <taxon>Lophotrochozoa</taxon>
        <taxon>Platyhelminthes</taxon>
        <taxon>Monogenea</taxon>
        <taxon>Polyopisthocotylea</taxon>
        <taxon>Polystomatidea</taxon>
        <taxon>Polystomatidae</taxon>
        <taxon>Protopolystoma</taxon>
    </lineage>
</organism>